<evidence type="ECO:0000313" key="3">
    <source>
        <dbReference type="Proteomes" id="UP000593571"/>
    </source>
</evidence>
<proteinExistence type="predicted"/>
<feature type="transmembrane region" description="Helical" evidence="1">
    <location>
        <begin position="18"/>
        <end position="41"/>
    </location>
</feature>
<evidence type="ECO:0000313" key="2">
    <source>
        <dbReference type="EMBL" id="KAF6410472.1"/>
    </source>
</evidence>
<gene>
    <name evidence="2" type="ORF">HJG63_009016</name>
</gene>
<organism evidence="2 3">
    <name type="scientific">Rousettus aegyptiacus</name>
    <name type="common">Egyptian fruit bat</name>
    <name type="synonym">Pteropus aegyptiacus</name>
    <dbReference type="NCBI Taxonomy" id="9407"/>
    <lineage>
        <taxon>Eukaryota</taxon>
        <taxon>Metazoa</taxon>
        <taxon>Chordata</taxon>
        <taxon>Craniata</taxon>
        <taxon>Vertebrata</taxon>
        <taxon>Euteleostomi</taxon>
        <taxon>Mammalia</taxon>
        <taxon>Eutheria</taxon>
        <taxon>Laurasiatheria</taxon>
        <taxon>Chiroptera</taxon>
        <taxon>Yinpterochiroptera</taxon>
        <taxon>Pteropodoidea</taxon>
        <taxon>Pteropodidae</taxon>
        <taxon>Rousettinae</taxon>
        <taxon>Rousettus</taxon>
    </lineage>
</organism>
<evidence type="ECO:0000256" key="1">
    <source>
        <dbReference type="SAM" id="Phobius"/>
    </source>
</evidence>
<keyword evidence="3" id="KW-1185">Reference proteome</keyword>
<protein>
    <submittedName>
        <fullName evidence="2">Uncharacterized protein</fullName>
    </submittedName>
</protein>
<keyword evidence="1" id="KW-0812">Transmembrane</keyword>
<accession>A0A7J8CI75</accession>
<sequence>MICQYFRKERNQHLLSTYYVAGIELSAFLIHSHFVFIFPIAKILSLSYRLEEGSSGKLSDCTRSGKNRIREFKLTSVTCRRNGSRSQCSGSHQTHVTGNVPSPSLFSEYQLGHCTCQLNGFRGARVHEGERPSV</sequence>
<comment type="caution">
    <text evidence="2">The sequence shown here is derived from an EMBL/GenBank/DDBJ whole genome shotgun (WGS) entry which is preliminary data.</text>
</comment>
<dbReference type="Proteomes" id="UP000593571">
    <property type="component" value="Unassembled WGS sequence"/>
</dbReference>
<reference evidence="2 3" key="1">
    <citation type="journal article" date="2020" name="Nature">
        <title>Six reference-quality genomes reveal evolution of bat adaptations.</title>
        <authorList>
            <person name="Jebb D."/>
            <person name="Huang Z."/>
            <person name="Pippel M."/>
            <person name="Hughes G.M."/>
            <person name="Lavrichenko K."/>
            <person name="Devanna P."/>
            <person name="Winkler S."/>
            <person name="Jermiin L.S."/>
            <person name="Skirmuntt E.C."/>
            <person name="Katzourakis A."/>
            <person name="Burkitt-Gray L."/>
            <person name="Ray D.A."/>
            <person name="Sullivan K.A.M."/>
            <person name="Roscito J.G."/>
            <person name="Kirilenko B.M."/>
            <person name="Davalos L.M."/>
            <person name="Corthals A.P."/>
            <person name="Power M.L."/>
            <person name="Jones G."/>
            <person name="Ransome R.D."/>
            <person name="Dechmann D.K.N."/>
            <person name="Locatelli A.G."/>
            <person name="Puechmaille S.J."/>
            <person name="Fedrigo O."/>
            <person name="Jarvis E.D."/>
            <person name="Hiller M."/>
            <person name="Vernes S.C."/>
            <person name="Myers E.W."/>
            <person name="Teeling E.C."/>
        </authorList>
    </citation>
    <scope>NUCLEOTIDE SEQUENCE [LARGE SCALE GENOMIC DNA]</scope>
    <source>
        <strain evidence="2">MRouAeg1</strain>
        <tissue evidence="2">Muscle</tissue>
    </source>
</reference>
<dbReference type="EMBL" id="JACASE010000014">
    <property type="protein sequence ID" value="KAF6410472.1"/>
    <property type="molecule type" value="Genomic_DNA"/>
</dbReference>
<keyword evidence="1" id="KW-0472">Membrane</keyword>
<dbReference type="AlphaFoldDB" id="A0A7J8CI75"/>
<keyword evidence="1" id="KW-1133">Transmembrane helix</keyword>
<name>A0A7J8CI75_ROUAE</name>